<keyword evidence="1" id="KW-1133">Transmembrane helix</keyword>
<keyword evidence="1" id="KW-0812">Transmembrane</keyword>
<reference evidence="2 3" key="1">
    <citation type="journal article" date="2024" name="G3 (Bethesda)">
        <title>Genome assembly of Hibiscus sabdariffa L. provides insights into metabolisms of medicinal natural products.</title>
        <authorList>
            <person name="Kim T."/>
        </authorList>
    </citation>
    <scope>NUCLEOTIDE SEQUENCE [LARGE SCALE GENOMIC DNA]</scope>
    <source>
        <strain evidence="2">TK-2024</strain>
        <tissue evidence="2">Old leaves</tissue>
    </source>
</reference>
<dbReference type="Proteomes" id="UP001472677">
    <property type="component" value="Unassembled WGS sequence"/>
</dbReference>
<gene>
    <name evidence="2" type="ORF">V6N12_058979</name>
</gene>
<accession>A0ABR2EU64</accession>
<keyword evidence="3" id="KW-1185">Reference proteome</keyword>
<sequence>MGSICALGGGYLFGLPVGFIADLIGATVGATAAFILGRAASLLNRGVIMVAKVTFVKAQAATTAIMERVFAPSMLAMVPDSHSPMDVEKPLLITIDLSWRKT</sequence>
<dbReference type="EMBL" id="JBBPBM010000010">
    <property type="protein sequence ID" value="KAK8565416.1"/>
    <property type="molecule type" value="Genomic_DNA"/>
</dbReference>
<protein>
    <submittedName>
        <fullName evidence="2">Uncharacterized protein</fullName>
    </submittedName>
</protein>
<evidence type="ECO:0000313" key="3">
    <source>
        <dbReference type="Proteomes" id="UP001472677"/>
    </source>
</evidence>
<evidence type="ECO:0000256" key="1">
    <source>
        <dbReference type="SAM" id="Phobius"/>
    </source>
</evidence>
<organism evidence="2 3">
    <name type="scientific">Hibiscus sabdariffa</name>
    <name type="common">roselle</name>
    <dbReference type="NCBI Taxonomy" id="183260"/>
    <lineage>
        <taxon>Eukaryota</taxon>
        <taxon>Viridiplantae</taxon>
        <taxon>Streptophyta</taxon>
        <taxon>Embryophyta</taxon>
        <taxon>Tracheophyta</taxon>
        <taxon>Spermatophyta</taxon>
        <taxon>Magnoliopsida</taxon>
        <taxon>eudicotyledons</taxon>
        <taxon>Gunneridae</taxon>
        <taxon>Pentapetalae</taxon>
        <taxon>rosids</taxon>
        <taxon>malvids</taxon>
        <taxon>Malvales</taxon>
        <taxon>Malvaceae</taxon>
        <taxon>Malvoideae</taxon>
        <taxon>Hibiscus</taxon>
    </lineage>
</organism>
<comment type="caution">
    <text evidence="2">The sequence shown here is derived from an EMBL/GenBank/DDBJ whole genome shotgun (WGS) entry which is preliminary data.</text>
</comment>
<proteinExistence type="predicted"/>
<evidence type="ECO:0000313" key="2">
    <source>
        <dbReference type="EMBL" id="KAK8565416.1"/>
    </source>
</evidence>
<name>A0ABR2EU64_9ROSI</name>
<feature type="transmembrane region" description="Helical" evidence="1">
    <location>
        <begin position="12"/>
        <end position="36"/>
    </location>
</feature>
<keyword evidence="1" id="KW-0472">Membrane</keyword>